<comment type="caution">
    <text evidence="4">The sequence shown here is derived from an EMBL/GenBank/DDBJ whole genome shotgun (WGS) entry which is preliminary data.</text>
</comment>
<dbReference type="PANTHER" id="PTHR24094">
    <property type="entry name" value="SECRETED PROTEIN"/>
    <property type="match status" value="1"/>
</dbReference>
<evidence type="ECO:0000313" key="4">
    <source>
        <dbReference type="EMBL" id="TQL70086.1"/>
    </source>
</evidence>
<dbReference type="InterPro" id="IPR011089">
    <property type="entry name" value="GmrSD_C"/>
</dbReference>
<feature type="domain" description="Excalibur calcium-binding" evidence="2">
    <location>
        <begin position="261"/>
        <end position="296"/>
    </location>
</feature>
<organism evidence="4 5">
    <name type="scientific">Nocardioides albertanoniae</name>
    <dbReference type="NCBI Taxonomy" id="1175486"/>
    <lineage>
        <taxon>Bacteria</taxon>
        <taxon>Bacillati</taxon>
        <taxon>Actinomycetota</taxon>
        <taxon>Actinomycetes</taxon>
        <taxon>Propionibacteriales</taxon>
        <taxon>Nocardioidaceae</taxon>
        <taxon>Nocardioides</taxon>
    </lineage>
</organism>
<dbReference type="Proteomes" id="UP000320209">
    <property type="component" value="Unassembled WGS sequence"/>
</dbReference>
<evidence type="ECO:0000259" key="3">
    <source>
        <dbReference type="Pfam" id="PF07510"/>
    </source>
</evidence>
<dbReference type="OrthoDB" id="5196645at2"/>
<dbReference type="Pfam" id="PF05901">
    <property type="entry name" value="Excalibur"/>
    <property type="match status" value="1"/>
</dbReference>
<dbReference type="PANTHER" id="PTHR24094:SF15">
    <property type="entry name" value="AMP-DEPENDENT SYNTHETASE_LIGASE DOMAIN-CONTAINING PROTEIN-RELATED"/>
    <property type="match status" value="1"/>
</dbReference>
<evidence type="ECO:0000259" key="2">
    <source>
        <dbReference type="Pfam" id="PF05901"/>
    </source>
</evidence>
<feature type="domain" description="GmrSD restriction endonucleases C-terminal" evidence="3">
    <location>
        <begin position="80"/>
        <end position="198"/>
    </location>
</feature>
<reference evidence="4 5" key="1">
    <citation type="submission" date="2019-06" db="EMBL/GenBank/DDBJ databases">
        <title>Sequencing the genomes of 1000 actinobacteria strains.</title>
        <authorList>
            <person name="Klenk H.-P."/>
        </authorList>
    </citation>
    <scope>NUCLEOTIDE SEQUENCE [LARGE SCALE GENOMIC DNA]</scope>
    <source>
        <strain evidence="4 5">DSM 25218</strain>
    </source>
</reference>
<evidence type="ECO:0000313" key="5">
    <source>
        <dbReference type="Proteomes" id="UP000320209"/>
    </source>
</evidence>
<dbReference type="RefSeq" id="WP_141781888.1">
    <property type="nucleotide sequence ID" value="NZ_VFOV01000001.1"/>
</dbReference>
<dbReference type="AlphaFoldDB" id="A0A543AC77"/>
<dbReference type="InterPro" id="IPR008613">
    <property type="entry name" value="Excalibur_Ca-bd_domain"/>
</dbReference>
<dbReference type="EMBL" id="VFOV01000001">
    <property type="protein sequence ID" value="TQL70086.1"/>
    <property type="molecule type" value="Genomic_DNA"/>
</dbReference>
<dbReference type="Pfam" id="PF07510">
    <property type="entry name" value="GmrSD_C"/>
    <property type="match status" value="1"/>
</dbReference>
<feature type="compositionally biased region" description="Basic and acidic residues" evidence="1">
    <location>
        <begin position="277"/>
        <end position="298"/>
    </location>
</feature>
<name>A0A543AC77_9ACTN</name>
<gene>
    <name evidence="4" type="ORF">FB381_4012</name>
</gene>
<keyword evidence="5" id="KW-1185">Reference proteome</keyword>
<protein>
    <submittedName>
        <fullName evidence="4">Uncharacterized protein DUF1524</fullName>
    </submittedName>
</protein>
<sequence>MLRPPAALLAVALLCAGCAEMPQSDTAVQAGYGAESGEQVSLHLTEAIAKLPVAEEVGSGYERDEFNHWIDADGDCQDTRAEVLLEESETKPRGRCEVTKGRWLSTYDGVTVNRPGGLDIDHMVPLKEGWESGADRWTSELREAYANDLGDPRALIAVTAASNRSKSDQDPADWMPDAADNHCTYVADWVAVKIRWSLFADPREKAALEDVAAGCGDPEITVRLAQEAPAPDPAPEPAPTPPDDEQSNAPEGGSSGDDPRFDTCGKATDEGYGPYEKGSDPEYDWYRDGDADGTVCDR</sequence>
<feature type="compositionally biased region" description="Basic and acidic residues" evidence="1">
    <location>
        <begin position="257"/>
        <end position="269"/>
    </location>
</feature>
<feature type="region of interest" description="Disordered" evidence="1">
    <location>
        <begin position="228"/>
        <end position="298"/>
    </location>
</feature>
<accession>A0A543AC77</accession>
<evidence type="ECO:0000256" key="1">
    <source>
        <dbReference type="SAM" id="MobiDB-lite"/>
    </source>
</evidence>
<proteinExistence type="predicted"/>
<feature type="compositionally biased region" description="Pro residues" evidence="1">
    <location>
        <begin position="230"/>
        <end position="241"/>
    </location>
</feature>